<dbReference type="InterPro" id="IPR026983">
    <property type="entry name" value="DHC"/>
</dbReference>
<reference evidence="4" key="1">
    <citation type="submission" date="2021-02" db="EMBL/GenBank/DDBJ databases">
        <authorList>
            <person name="Nowell W R."/>
        </authorList>
    </citation>
    <scope>NUCLEOTIDE SEQUENCE</scope>
</reference>
<dbReference type="Pfam" id="PF12777">
    <property type="entry name" value="MT"/>
    <property type="match status" value="1"/>
</dbReference>
<comment type="caution">
    <text evidence="4">The sequence shown here is derived from an EMBL/GenBank/DDBJ whole genome shotgun (WGS) entry which is preliminary data.</text>
</comment>
<sequence>VESKIKELQESYDHQVAEKKKLEISIMQTQSRLKRASKLTTALADEQIRWKENVTEFNEQMKTVTGNVFVSSACVAYYGAFPSSYRLELVENWVEGCKEHKIPVSDNPSIINVLADAFSIRQWVTQGLPRDDFSTENAILVTKGRRWPLIIDPQEQANRWIKNKEKENALKIIKMTDGHFLRILENCVRIGMPLLLEDVGETLDPALEPILLKQTFMSGGRLLIRLGDSDIEYDSNFKFYMTTKLSNPHYLPEICIKVTIINFSVTKQGLEDQILRYCNIFEGSDISFQFFS</sequence>
<dbReference type="GO" id="GO:0051959">
    <property type="term" value="F:dynein light intermediate chain binding"/>
    <property type="evidence" value="ECO:0007669"/>
    <property type="project" value="InterPro"/>
</dbReference>
<organism evidence="4 5">
    <name type="scientific">Rotaria magnacalcarata</name>
    <dbReference type="NCBI Taxonomy" id="392030"/>
    <lineage>
        <taxon>Eukaryota</taxon>
        <taxon>Metazoa</taxon>
        <taxon>Spiralia</taxon>
        <taxon>Gnathifera</taxon>
        <taxon>Rotifera</taxon>
        <taxon>Eurotatoria</taxon>
        <taxon>Bdelloidea</taxon>
        <taxon>Philodinida</taxon>
        <taxon>Philodinidae</taxon>
        <taxon>Rotaria</taxon>
    </lineage>
</organism>
<dbReference type="GO" id="GO:0030286">
    <property type="term" value="C:dynein complex"/>
    <property type="evidence" value="ECO:0007669"/>
    <property type="project" value="InterPro"/>
</dbReference>
<keyword evidence="1" id="KW-0175">Coiled coil</keyword>
<evidence type="ECO:0000313" key="5">
    <source>
        <dbReference type="Proteomes" id="UP000681720"/>
    </source>
</evidence>
<dbReference type="PANTHER" id="PTHR22878">
    <property type="entry name" value="DYNEIN HEAVY CHAIN 6, AXONEMAL-LIKE-RELATED"/>
    <property type="match status" value="1"/>
</dbReference>
<feature type="non-terminal residue" evidence="4">
    <location>
        <position position="1"/>
    </location>
</feature>
<dbReference type="EMBL" id="CAJOBJ010320310">
    <property type="protein sequence ID" value="CAF5171126.1"/>
    <property type="molecule type" value="Genomic_DNA"/>
</dbReference>
<dbReference type="Pfam" id="PF12781">
    <property type="entry name" value="AAA_9"/>
    <property type="match status" value="1"/>
</dbReference>
<feature type="coiled-coil region" evidence="1">
    <location>
        <begin position="5"/>
        <end position="39"/>
    </location>
</feature>
<dbReference type="AlphaFoldDB" id="A0A8S3GU04"/>
<feature type="domain" description="Dynein heavy chain ATP-binding dynein motor region" evidence="3">
    <location>
        <begin position="121"/>
        <end position="277"/>
    </location>
</feature>
<dbReference type="GO" id="GO:0007018">
    <property type="term" value="P:microtubule-based movement"/>
    <property type="evidence" value="ECO:0007669"/>
    <property type="project" value="InterPro"/>
</dbReference>
<dbReference type="InterPro" id="IPR027417">
    <property type="entry name" value="P-loop_NTPase"/>
</dbReference>
<proteinExistence type="predicted"/>
<dbReference type="PANTHER" id="PTHR22878:SF68">
    <property type="entry name" value="DYNEIN HEAVY CHAIN 6, AXONEMAL-LIKE"/>
    <property type="match status" value="1"/>
</dbReference>
<dbReference type="FunFam" id="3.40.50.300:FF:001145">
    <property type="entry name" value="Putative dynein heavy chain"/>
    <property type="match status" value="1"/>
</dbReference>
<dbReference type="InterPro" id="IPR035706">
    <property type="entry name" value="AAA_9"/>
</dbReference>
<evidence type="ECO:0000259" key="3">
    <source>
        <dbReference type="Pfam" id="PF12781"/>
    </source>
</evidence>
<evidence type="ECO:0008006" key="6">
    <source>
        <dbReference type="Google" id="ProtNLM"/>
    </source>
</evidence>
<evidence type="ECO:0000313" key="4">
    <source>
        <dbReference type="EMBL" id="CAF5171126.1"/>
    </source>
</evidence>
<gene>
    <name evidence="4" type="ORF">GIL414_LOCUS66846</name>
</gene>
<evidence type="ECO:0000256" key="1">
    <source>
        <dbReference type="SAM" id="Coils"/>
    </source>
</evidence>
<dbReference type="Gene3D" id="1.20.920.20">
    <property type="match status" value="1"/>
</dbReference>
<protein>
    <recommendedName>
        <fullName evidence="6">Dynein axonemal heavy chain 3</fullName>
    </recommendedName>
</protein>
<dbReference type="Proteomes" id="UP000681720">
    <property type="component" value="Unassembled WGS sequence"/>
</dbReference>
<dbReference type="Gene3D" id="3.40.50.300">
    <property type="entry name" value="P-loop containing nucleotide triphosphate hydrolases"/>
    <property type="match status" value="1"/>
</dbReference>
<name>A0A8S3GU04_9BILA</name>
<accession>A0A8S3GU04</accession>
<feature type="domain" description="Dynein heavy chain coiled coil stalk" evidence="2">
    <location>
        <begin position="5"/>
        <end position="92"/>
    </location>
</feature>
<evidence type="ECO:0000259" key="2">
    <source>
        <dbReference type="Pfam" id="PF12777"/>
    </source>
</evidence>
<dbReference type="InterPro" id="IPR024743">
    <property type="entry name" value="Dynein_HC_stalk"/>
</dbReference>
<dbReference type="GO" id="GO:0045505">
    <property type="term" value="F:dynein intermediate chain binding"/>
    <property type="evidence" value="ECO:0007669"/>
    <property type="project" value="InterPro"/>
</dbReference>